<dbReference type="NCBIfam" id="TIGR02778">
    <property type="entry name" value="ligD_pol"/>
    <property type="match status" value="1"/>
</dbReference>
<accession>A0A1T4NBA6</accession>
<dbReference type="Gene3D" id="3.90.920.10">
    <property type="entry name" value="DNA primase, PRIM domain"/>
    <property type="match status" value="1"/>
</dbReference>
<dbReference type="OrthoDB" id="9802472at2"/>
<organism evidence="2 3">
    <name type="scientific">Carboxydocella sporoproducens DSM 16521</name>
    <dbReference type="NCBI Taxonomy" id="1121270"/>
    <lineage>
        <taxon>Bacteria</taxon>
        <taxon>Bacillati</taxon>
        <taxon>Bacillota</taxon>
        <taxon>Clostridia</taxon>
        <taxon>Eubacteriales</taxon>
        <taxon>Clostridiales Family XVI. Incertae Sedis</taxon>
        <taxon>Carboxydocella</taxon>
    </lineage>
</organism>
<dbReference type="CDD" id="cd04861">
    <property type="entry name" value="LigD_Pol_like"/>
    <property type="match status" value="1"/>
</dbReference>
<dbReference type="AlphaFoldDB" id="A0A1T4NBA6"/>
<keyword evidence="3" id="KW-1185">Reference proteome</keyword>
<dbReference type="EMBL" id="FUXM01000006">
    <property type="protein sequence ID" value="SJZ76363.1"/>
    <property type="molecule type" value="Genomic_DNA"/>
</dbReference>
<dbReference type="PANTHER" id="PTHR42705">
    <property type="entry name" value="BIFUNCTIONAL NON-HOMOLOGOUS END JOINING PROTEIN LIGD"/>
    <property type="match status" value="1"/>
</dbReference>
<sequence length="285" mass="31965">MNLQLTNLDKPFWPEGITKGDLLAYYQAMASALLPLLCQRPLVLKRYPDGIEGEYFYQKQAPPHTPPDFPRVHWHGIDYLYVKTVEHLLWIINTGAIEIHAWPSRVPRLDQPDILLFDLDPAPGVPFSQVCQAALLVKAALEKLGLVGFVKTSGSRGLHIFVPIQPGPASGQLRRALALLCQTLVQVWPTGLTTEFSKSKRQGKVYLDYLQNTTGKSTAWVYSVRPLPGAPLSWPVSWDEVEAGNLNPQQFTLHNYLQYIPQARQLWGDFFQQARSAAGLLALLS</sequence>
<dbReference type="Proteomes" id="UP000189933">
    <property type="component" value="Unassembled WGS sequence"/>
</dbReference>
<dbReference type="PANTHER" id="PTHR42705:SF2">
    <property type="entry name" value="BIFUNCTIONAL NON-HOMOLOGOUS END JOINING PROTEIN LIGD"/>
    <property type="match status" value="1"/>
</dbReference>
<dbReference type="InterPro" id="IPR014145">
    <property type="entry name" value="LigD_pol_dom"/>
</dbReference>
<dbReference type="InterPro" id="IPR052171">
    <property type="entry name" value="NHEJ_LigD"/>
</dbReference>
<protein>
    <submittedName>
        <fullName evidence="2">Bifunctional non-homologous end joining protein LigD</fullName>
    </submittedName>
</protein>
<name>A0A1T4NBA6_9FIRM</name>
<dbReference type="RefSeq" id="WP_078664959.1">
    <property type="nucleotide sequence ID" value="NZ_FUXM01000006.1"/>
</dbReference>
<evidence type="ECO:0000313" key="3">
    <source>
        <dbReference type="Proteomes" id="UP000189933"/>
    </source>
</evidence>
<gene>
    <name evidence="2" type="ORF">SAMN02745885_00860</name>
</gene>
<evidence type="ECO:0000259" key="1">
    <source>
        <dbReference type="Pfam" id="PF21686"/>
    </source>
</evidence>
<feature type="domain" description="DNA ligase D polymerase" evidence="1">
    <location>
        <begin position="18"/>
        <end position="267"/>
    </location>
</feature>
<dbReference type="Pfam" id="PF21686">
    <property type="entry name" value="LigD_Prim-Pol"/>
    <property type="match status" value="1"/>
</dbReference>
<proteinExistence type="predicted"/>
<reference evidence="3" key="1">
    <citation type="submission" date="2017-02" db="EMBL/GenBank/DDBJ databases">
        <authorList>
            <person name="Varghese N."/>
            <person name="Submissions S."/>
        </authorList>
    </citation>
    <scope>NUCLEOTIDE SEQUENCE [LARGE SCALE GENOMIC DNA]</scope>
    <source>
        <strain evidence="3">DSM 16521</strain>
    </source>
</reference>
<evidence type="ECO:0000313" key="2">
    <source>
        <dbReference type="EMBL" id="SJZ76363.1"/>
    </source>
</evidence>